<dbReference type="GO" id="GO:0005509">
    <property type="term" value="F:calcium ion binding"/>
    <property type="evidence" value="ECO:0007669"/>
    <property type="project" value="InterPro"/>
</dbReference>
<dbReference type="InParanoid" id="A0A395JMK3"/>
<reference evidence="3 4" key="1">
    <citation type="submission" date="2018-06" db="EMBL/GenBank/DDBJ databases">
        <title>Genomic Encyclopedia of Type Strains, Phase IV (KMG-IV): sequencing the most valuable type-strain genomes for metagenomic binning, comparative biology and taxonomic classification.</title>
        <authorList>
            <person name="Goeker M."/>
        </authorList>
    </citation>
    <scope>NUCLEOTIDE SEQUENCE [LARGE SCALE GENOMIC DNA]</scope>
    <source>
        <strain evidence="3 4">DSM 24032</strain>
    </source>
</reference>
<organism evidence="3 4">
    <name type="scientific">Arenicella xantha</name>
    <dbReference type="NCBI Taxonomy" id="644221"/>
    <lineage>
        <taxon>Bacteria</taxon>
        <taxon>Pseudomonadati</taxon>
        <taxon>Pseudomonadota</taxon>
        <taxon>Gammaproteobacteria</taxon>
        <taxon>Arenicellales</taxon>
        <taxon>Arenicellaceae</taxon>
        <taxon>Arenicella</taxon>
    </lineage>
</organism>
<dbReference type="EMBL" id="QNRT01000001">
    <property type="protein sequence ID" value="RBP52884.1"/>
    <property type="molecule type" value="Genomic_DNA"/>
</dbReference>
<feature type="region of interest" description="Disordered" evidence="1">
    <location>
        <begin position="51"/>
        <end position="88"/>
    </location>
</feature>
<dbReference type="SUPFAM" id="SSF103647">
    <property type="entry name" value="TSP type-3 repeat"/>
    <property type="match status" value="1"/>
</dbReference>
<name>A0A395JMK3_9GAMM</name>
<proteinExistence type="predicted"/>
<sequence>MLKIKLNLFLVLATGLTTVGLANAMVASQEHASLLVPIIGLLLDDDGEQSIVDSDNDGVPDHLDAFPFDPNEQSDSDGDGLGDNRDPRPNTAESIIVFTAEQQQSSIALHWFTNLPSGCRVLSSHNRQRPERVHVNGLGRATEYQLLLNANQVGQYQIFIECYDNLGNSLFSEPMNMEVGA</sequence>
<evidence type="ECO:0000256" key="2">
    <source>
        <dbReference type="SAM" id="SignalP"/>
    </source>
</evidence>
<dbReference type="InterPro" id="IPR028974">
    <property type="entry name" value="TSP_type-3_rpt"/>
</dbReference>
<keyword evidence="2" id="KW-0732">Signal</keyword>
<dbReference type="Proteomes" id="UP000253083">
    <property type="component" value="Unassembled WGS sequence"/>
</dbReference>
<evidence type="ECO:0000256" key="1">
    <source>
        <dbReference type="SAM" id="MobiDB-lite"/>
    </source>
</evidence>
<dbReference type="AlphaFoldDB" id="A0A395JMK3"/>
<feature type="chain" id="PRO_5017318099" description="Thrombospondin type 3 repeat-containing protein" evidence="2">
    <location>
        <begin position="25"/>
        <end position="181"/>
    </location>
</feature>
<accession>A0A395JMK3</accession>
<gene>
    <name evidence="3" type="ORF">DFR28_101268</name>
</gene>
<comment type="caution">
    <text evidence="3">The sequence shown here is derived from an EMBL/GenBank/DDBJ whole genome shotgun (WGS) entry which is preliminary data.</text>
</comment>
<dbReference type="Gene3D" id="4.10.1080.10">
    <property type="entry name" value="TSP type-3 repeat"/>
    <property type="match status" value="1"/>
</dbReference>
<keyword evidence="4" id="KW-1185">Reference proteome</keyword>
<evidence type="ECO:0008006" key="5">
    <source>
        <dbReference type="Google" id="ProtNLM"/>
    </source>
</evidence>
<feature type="signal peptide" evidence="2">
    <location>
        <begin position="1"/>
        <end position="24"/>
    </location>
</feature>
<evidence type="ECO:0000313" key="4">
    <source>
        <dbReference type="Proteomes" id="UP000253083"/>
    </source>
</evidence>
<dbReference type="RefSeq" id="WP_113952497.1">
    <property type="nucleotide sequence ID" value="NZ_QNRT01000001.1"/>
</dbReference>
<protein>
    <recommendedName>
        <fullName evidence="5">Thrombospondin type 3 repeat-containing protein</fullName>
    </recommendedName>
</protein>
<evidence type="ECO:0000313" key="3">
    <source>
        <dbReference type="EMBL" id="RBP52884.1"/>
    </source>
</evidence>
<dbReference type="OrthoDB" id="9782229at2"/>